<proteinExistence type="predicted"/>
<dbReference type="Proteomes" id="UP001196765">
    <property type="component" value="Unassembled WGS sequence"/>
</dbReference>
<dbReference type="AlphaFoldDB" id="A0AAW4N6R2"/>
<name>A0AAW4N6R2_9BACT</name>
<sequence>EGKKELFKGLAIEQMEKEWTAYPVIHLDLSSGKYYSLENTKIILNNILKVEEQKYGIEVPESEREGFGARFRNILLAATAQTGKQVVVLIDEYDAPMHDSVSDEELQKTIRNIMRDFFSPLKQQEGNIRFV</sequence>
<dbReference type="RefSeq" id="WP_217745340.1">
    <property type="nucleotide sequence ID" value="NZ_JAHOEI010000225.1"/>
</dbReference>
<feature type="non-terminal residue" evidence="2">
    <location>
        <position position="1"/>
    </location>
</feature>
<dbReference type="PANTHER" id="PTHR34825:SF1">
    <property type="entry name" value="AAA-ATPASE-LIKE DOMAIN-CONTAINING PROTEIN"/>
    <property type="match status" value="1"/>
</dbReference>
<reference evidence="2" key="1">
    <citation type="submission" date="2021-06" db="EMBL/GenBank/DDBJ databases">
        <title>Collection of gut derived symbiotic bacterial strains cultured from healthy donors.</title>
        <authorList>
            <person name="Lin H."/>
            <person name="Littmann E."/>
            <person name="Pamer E.G."/>
        </authorList>
    </citation>
    <scope>NUCLEOTIDE SEQUENCE</scope>
    <source>
        <strain evidence="2">MSK.21.74</strain>
    </source>
</reference>
<organism evidence="2 3">
    <name type="scientific">Segatella copri</name>
    <dbReference type="NCBI Taxonomy" id="165179"/>
    <lineage>
        <taxon>Bacteria</taxon>
        <taxon>Pseudomonadati</taxon>
        <taxon>Bacteroidota</taxon>
        <taxon>Bacteroidia</taxon>
        <taxon>Bacteroidales</taxon>
        <taxon>Prevotellaceae</taxon>
        <taxon>Segatella</taxon>
    </lineage>
</organism>
<accession>A0AAW4N6R2</accession>
<dbReference type="EMBL" id="JAHOEI010000225">
    <property type="protein sequence ID" value="MBV3389393.1"/>
    <property type="molecule type" value="Genomic_DNA"/>
</dbReference>
<feature type="non-terminal residue" evidence="2">
    <location>
        <position position="131"/>
    </location>
</feature>
<dbReference type="Pfam" id="PF09820">
    <property type="entry name" value="AAA-ATPase_like"/>
    <property type="match status" value="1"/>
</dbReference>
<gene>
    <name evidence="2" type="ORF">KSW82_16940</name>
</gene>
<feature type="domain" description="AAA-ATPase-like" evidence="1">
    <location>
        <begin position="1"/>
        <end position="131"/>
    </location>
</feature>
<evidence type="ECO:0000259" key="1">
    <source>
        <dbReference type="Pfam" id="PF09820"/>
    </source>
</evidence>
<dbReference type="InterPro" id="IPR018631">
    <property type="entry name" value="AAA-ATPase-like_dom"/>
</dbReference>
<evidence type="ECO:0000313" key="2">
    <source>
        <dbReference type="EMBL" id="MBV3389393.1"/>
    </source>
</evidence>
<dbReference type="PANTHER" id="PTHR34825">
    <property type="entry name" value="CONSERVED PROTEIN, WITH A WEAK D-GALACTARATE DEHYDRATASE/ALTRONATE HYDROLASE DOMAIN"/>
    <property type="match status" value="1"/>
</dbReference>
<evidence type="ECO:0000313" key="3">
    <source>
        <dbReference type="Proteomes" id="UP001196765"/>
    </source>
</evidence>
<comment type="caution">
    <text evidence="2">The sequence shown here is derived from an EMBL/GenBank/DDBJ whole genome shotgun (WGS) entry which is preliminary data.</text>
</comment>
<protein>
    <submittedName>
        <fullName evidence="2">AAA family ATPase</fullName>
    </submittedName>
</protein>